<keyword evidence="1" id="KW-0677">Repeat</keyword>
<dbReference type="PROSITE" id="PS50088">
    <property type="entry name" value="ANK_REPEAT"/>
    <property type="match status" value="2"/>
</dbReference>
<dbReference type="PANTHER" id="PTHR24166">
    <property type="entry name" value="ROLLING PEBBLES, ISOFORM B"/>
    <property type="match status" value="1"/>
</dbReference>
<evidence type="ECO:0000256" key="2">
    <source>
        <dbReference type="ARBA" id="ARBA00023043"/>
    </source>
</evidence>
<dbReference type="InterPro" id="IPR050889">
    <property type="entry name" value="Dendritic_Spine_Reg/Scaffold"/>
</dbReference>
<dbReference type="SMART" id="SM00248">
    <property type="entry name" value="ANK"/>
    <property type="match status" value="7"/>
</dbReference>
<accession>A0ABR4FKS5</accession>
<evidence type="ECO:0000313" key="5">
    <source>
        <dbReference type="Proteomes" id="UP001610563"/>
    </source>
</evidence>
<evidence type="ECO:0000256" key="3">
    <source>
        <dbReference type="PROSITE-ProRule" id="PRU00023"/>
    </source>
</evidence>
<reference evidence="4 5" key="1">
    <citation type="submission" date="2024-07" db="EMBL/GenBank/DDBJ databases">
        <title>Section-level genome sequencing and comparative genomics of Aspergillus sections Usti and Cavernicolus.</title>
        <authorList>
            <consortium name="Lawrence Berkeley National Laboratory"/>
            <person name="Nybo J.L."/>
            <person name="Vesth T.C."/>
            <person name="Theobald S."/>
            <person name="Frisvad J.C."/>
            <person name="Larsen T.O."/>
            <person name="Kjaerboelling I."/>
            <person name="Rothschild-Mancinelli K."/>
            <person name="Lyhne E.K."/>
            <person name="Kogle M.E."/>
            <person name="Barry K."/>
            <person name="Clum A."/>
            <person name="Na H."/>
            <person name="Ledsgaard L."/>
            <person name="Lin J."/>
            <person name="Lipzen A."/>
            <person name="Kuo A."/>
            <person name="Riley R."/>
            <person name="Mondo S."/>
            <person name="Labutti K."/>
            <person name="Haridas S."/>
            <person name="Pangalinan J."/>
            <person name="Salamov A.A."/>
            <person name="Simmons B.A."/>
            <person name="Magnuson J.K."/>
            <person name="Chen J."/>
            <person name="Drula E."/>
            <person name="Henrissat B."/>
            <person name="Wiebenga A."/>
            <person name="Lubbers R.J."/>
            <person name="Gomes A.C."/>
            <person name="Makela M.R."/>
            <person name="Stajich J."/>
            <person name="Grigoriev I.V."/>
            <person name="Mortensen U.H."/>
            <person name="De Vries R.P."/>
            <person name="Baker S.E."/>
            <person name="Andersen M.R."/>
        </authorList>
    </citation>
    <scope>NUCLEOTIDE SEQUENCE [LARGE SCALE GENOMIC DNA]</scope>
    <source>
        <strain evidence="4 5">CBS 209.92</strain>
    </source>
</reference>
<comment type="caution">
    <text evidence="4">The sequence shown here is derived from an EMBL/GenBank/DDBJ whole genome shotgun (WGS) entry which is preliminary data.</text>
</comment>
<gene>
    <name evidence="4" type="ORF">BJX66DRAFT_344743</name>
</gene>
<feature type="repeat" description="ANK" evidence="3">
    <location>
        <begin position="306"/>
        <end position="333"/>
    </location>
</feature>
<keyword evidence="5" id="KW-1185">Reference proteome</keyword>
<dbReference type="InterPro" id="IPR036770">
    <property type="entry name" value="Ankyrin_rpt-contain_sf"/>
</dbReference>
<dbReference type="SUPFAM" id="SSF48403">
    <property type="entry name" value="Ankyrin repeat"/>
    <property type="match status" value="1"/>
</dbReference>
<dbReference type="Gene3D" id="1.25.40.20">
    <property type="entry name" value="Ankyrin repeat-containing domain"/>
    <property type="match status" value="2"/>
</dbReference>
<dbReference type="EMBL" id="JBFTWV010000220">
    <property type="protein sequence ID" value="KAL2783672.1"/>
    <property type="molecule type" value="Genomic_DNA"/>
</dbReference>
<evidence type="ECO:0000313" key="4">
    <source>
        <dbReference type="EMBL" id="KAL2783672.1"/>
    </source>
</evidence>
<name>A0ABR4FKS5_9EURO</name>
<protein>
    <submittedName>
        <fullName evidence="4">Ankyrin repeat-containing domain protein</fullName>
    </submittedName>
</protein>
<sequence length="353" mass="38692">MRIVGMIVAALKKDYKNTQIFLGKLGNQGMNTAVQVESVESVRLLLDGVPLNWSLTPWIPVPLRSAIERNSPDVLNLLLDRGASVESAASYEVGPLELATSRNHVEVARILLERGLVCPAARELEIALENGWNEMLQFLMTYVADSNAVLLNNAIWSGSEKVVAMLMRVGIDAEAQKEAFILAGRKGNLSVVIAVVQLGMRHLVHSFGHLAVLEAAEKGHVEVVKYLLERELDLSRADLNALLLASVRHGWNEITSQLLETGADPTDQRSDRHTALSLAVIHGNVAIVLTLLDNGGLWDIDAPDKYGRTPLLLATRLGLNDIVSILLKRGSSIGLYPFLICFGAHERELWRLA</sequence>
<keyword evidence="2 3" id="KW-0040">ANK repeat</keyword>
<dbReference type="InterPro" id="IPR002110">
    <property type="entry name" value="Ankyrin_rpt"/>
</dbReference>
<dbReference type="PANTHER" id="PTHR24166:SF48">
    <property type="entry name" value="PROTEIN VAPYRIN"/>
    <property type="match status" value="1"/>
</dbReference>
<dbReference type="PROSITE" id="PS50297">
    <property type="entry name" value="ANK_REP_REGION"/>
    <property type="match status" value="1"/>
</dbReference>
<dbReference type="Proteomes" id="UP001610563">
    <property type="component" value="Unassembled WGS sequence"/>
</dbReference>
<evidence type="ECO:0000256" key="1">
    <source>
        <dbReference type="ARBA" id="ARBA00022737"/>
    </source>
</evidence>
<feature type="repeat" description="ANK" evidence="3">
    <location>
        <begin position="207"/>
        <end position="239"/>
    </location>
</feature>
<organism evidence="4 5">
    <name type="scientific">Aspergillus keveii</name>
    <dbReference type="NCBI Taxonomy" id="714993"/>
    <lineage>
        <taxon>Eukaryota</taxon>
        <taxon>Fungi</taxon>
        <taxon>Dikarya</taxon>
        <taxon>Ascomycota</taxon>
        <taxon>Pezizomycotina</taxon>
        <taxon>Eurotiomycetes</taxon>
        <taxon>Eurotiomycetidae</taxon>
        <taxon>Eurotiales</taxon>
        <taxon>Aspergillaceae</taxon>
        <taxon>Aspergillus</taxon>
        <taxon>Aspergillus subgen. Nidulantes</taxon>
    </lineage>
</organism>
<dbReference type="Pfam" id="PF12796">
    <property type="entry name" value="Ank_2"/>
    <property type="match status" value="1"/>
</dbReference>
<proteinExistence type="predicted"/>